<evidence type="ECO:0000256" key="1">
    <source>
        <dbReference type="SAM" id="MobiDB-lite"/>
    </source>
</evidence>
<dbReference type="EMBL" id="PVMZ01000002">
    <property type="protein sequence ID" value="PRX24928.1"/>
    <property type="molecule type" value="Genomic_DNA"/>
</dbReference>
<feature type="region of interest" description="Disordered" evidence="1">
    <location>
        <begin position="25"/>
        <end position="48"/>
    </location>
</feature>
<dbReference type="PROSITE" id="PS51257">
    <property type="entry name" value="PROKAR_LIPOPROTEIN"/>
    <property type="match status" value="1"/>
</dbReference>
<dbReference type="RefSeq" id="WP_106316367.1">
    <property type="nucleotide sequence ID" value="NZ_BOMO01000006.1"/>
</dbReference>
<organism evidence="2 3">
    <name type="scientific">Actinoplanes italicus</name>
    <dbReference type="NCBI Taxonomy" id="113567"/>
    <lineage>
        <taxon>Bacteria</taxon>
        <taxon>Bacillati</taxon>
        <taxon>Actinomycetota</taxon>
        <taxon>Actinomycetes</taxon>
        <taxon>Micromonosporales</taxon>
        <taxon>Micromonosporaceae</taxon>
        <taxon>Actinoplanes</taxon>
    </lineage>
</organism>
<sequence>MSRIGAVIAGTVLVGGLAGCTSTDGTAPINGPDPAGPSPSSAATAGPGADIRGNRQFLFATVDGGKALTVDADGLLTVAGKSTGRSLFVTTPLAPGSRHHLLQTARMTVGDEPWCLQVHDPGGSRPLQLKTEACDAAEKNQVFTFPTAPDGRGRLIEVNGLFVLADTGDGRVMMQQGGEGDAMSSFTVTDKGESTLPHPGD</sequence>
<feature type="compositionally biased region" description="Low complexity" evidence="1">
    <location>
        <begin position="38"/>
        <end position="48"/>
    </location>
</feature>
<evidence type="ECO:0000313" key="3">
    <source>
        <dbReference type="Proteomes" id="UP000239415"/>
    </source>
</evidence>
<name>A0A2T0KMR6_9ACTN</name>
<evidence type="ECO:0000313" key="2">
    <source>
        <dbReference type="EMBL" id="PRX24928.1"/>
    </source>
</evidence>
<feature type="region of interest" description="Disordered" evidence="1">
    <location>
        <begin position="175"/>
        <end position="201"/>
    </location>
</feature>
<keyword evidence="3" id="KW-1185">Reference proteome</keyword>
<dbReference type="AlphaFoldDB" id="A0A2T0KMR6"/>
<reference evidence="2 3" key="1">
    <citation type="submission" date="2018-03" db="EMBL/GenBank/DDBJ databases">
        <title>Genomic Encyclopedia of Archaeal and Bacterial Type Strains, Phase II (KMG-II): from individual species to whole genera.</title>
        <authorList>
            <person name="Goeker M."/>
        </authorList>
    </citation>
    <scope>NUCLEOTIDE SEQUENCE [LARGE SCALE GENOMIC DNA]</scope>
    <source>
        <strain evidence="2 3">DSM 43146</strain>
    </source>
</reference>
<protein>
    <recommendedName>
        <fullName evidence="4">Ricin-type beta-trefoil lectin protein</fullName>
    </recommendedName>
</protein>
<dbReference type="Proteomes" id="UP000239415">
    <property type="component" value="Unassembled WGS sequence"/>
</dbReference>
<evidence type="ECO:0008006" key="4">
    <source>
        <dbReference type="Google" id="ProtNLM"/>
    </source>
</evidence>
<accession>A0A2T0KMR6</accession>
<gene>
    <name evidence="2" type="ORF">CLV67_102711</name>
</gene>
<comment type="caution">
    <text evidence="2">The sequence shown here is derived from an EMBL/GenBank/DDBJ whole genome shotgun (WGS) entry which is preliminary data.</text>
</comment>
<dbReference type="OrthoDB" id="3296927at2"/>
<proteinExistence type="predicted"/>